<feature type="region of interest" description="Disordered" evidence="2">
    <location>
        <begin position="24"/>
        <end position="45"/>
    </location>
</feature>
<dbReference type="InParanoid" id="A0A1E7F624"/>
<reference evidence="3 4" key="1">
    <citation type="submission" date="2016-09" db="EMBL/GenBank/DDBJ databases">
        <title>Extensive genetic diversity and differential bi-allelic expression allows diatom success in the polar Southern Ocean.</title>
        <authorList>
            <consortium name="DOE Joint Genome Institute"/>
            <person name="Mock T."/>
            <person name="Otillar R.P."/>
            <person name="Strauss J."/>
            <person name="Dupont C."/>
            <person name="Frickenhaus S."/>
            <person name="Maumus F."/>
            <person name="Mcmullan M."/>
            <person name="Sanges R."/>
            <person name="Schmutz J."/>
            <person name="Toseland A."/>
            <person name="Valas R."/>
            <person name="Veluchamy A."/>
            <person name="Ward B.J."/>
            <person name="Allen A."/>
            <person name="Barry K."/>
            <person name="Falciatore A."/>
            <person name="Ferrante M."/>
            <person name="Fortunato A.E."/>
            <person name="Gloeckner G."/>
            <person name="Gruber A."/>
            <person name="Hipkin R."/>
            <person name="Janech M."/>
            <person name="Kroth P."/>
            <person name="Leese F."/>
            <person name="Lindquist E."/>
            <person name="Lyon B.R."/>
            <person name="Martin J."/>
            <person name="Mayer C."/>
            <person name="Parker M."/>
            <person name="Quesneville H."/>
            <person name="Raymond J."/>
            <person name="Uhlig C."/>
            <person name="Valentin K.U."/>
            <person name="Worden A.Z."/>
            <person name="Armbrust E.V."/>
            <person name="Bowler C."/>
            <person name="Green B."/>
            <person name="Moulton V."/>
            <person name="Van Oosterhout C."/>
            <person name="Grigoriev I."/>
        </authorList>
    </citation>
    <scope>NUCLEOTIDE SEQUENCE [LARGE SCALE GENOMIC DNA]</scope>
    <source>
        <strain evidence="3 4">CCMP1102</strain>
    </source>
</reference>
<name>A0A1E7F624_9STRA</name>
<dbReference type="Proteomes" id="UP000095751">
    <property type="component" value="Unassembled WGS sequence"/>
</dbReference>
<dbReference type="KEGG" id="fcy:FRACYDRAFT_262316"/>
<dbReference type="EMBL" id="KV784361">
    <property type="protein sequence ID" value="OEU13600.1"/>
    <property type="molecule type" value="Genomic_DNA"/>
</dbReference>
<keyword evidence="1" id="KW-0175">Coiled coil</keyword>
<proteinExistence type="predicted"/>
<keyword evidence="4" id="KW-1185">Reference proteome</keyword>
<accession>A0A1E7F624</accession>
<sequence length="584" mass="67000">MNMRLKNLRFDCYKHVLEKAASAAKEQNSAERRKKRHSFPQLRGATENLLNVTEAVESLSHSIEGIRGGSSRSDDKNDNVTNDSNDATGCASEPPNKSAETCIRELHRAFLNLTQNCLDHYEATVKENRHEDRINRFQLLESVLALSYRAHQLSLPYHWPLYQRLAIVVAKHDENSIVESMSCSRAEWIQKIHRWSIFTSGGSDSNDDTTDSDLDCFFYPSLKILAVDGHWSDVRHILMDRFRPVPEVIPTDDEDYHGGNLYTGSNTGFRSTEAYKKDRNYRQDTLVGSFEDDSDSDNNDDNHDGHYDYDFEDYTVDILSATTVPFLEEEFVLEILMELDRQGLLAKLWENGSRYPPPNSVKESCDILLMMEASIWKIFGGIPGQPENTYNEMDLYSEKEKNVRKNSGRYNLPSQGASLRNAIEILVKNEPKNNEIYKSTNFDDDKDEEALFNDGGRDFLAKTLNDLEDLLNEQEQQDVNVKNDKIDENERQSEEASDALALATALSNQMSGKDFLLDNTDDDYLGDFIYDDRAEDYRDNIPDITSQIYLKNGNQELLYTNSLERHIYDEMQRSPGGYNSEDDE</sequence>
<feature type="region of interest" description="Disordered" evidence="2">
    <location>
        <begin position="63"/>
        <end position="96"/>
    </location>
</feature>
<organism evidence="3 4">
    <name type="scientific">Fragilariopsis cylindrus CCMP1102</name>
    <dbReference type="NCBI Taxonomy" id="635003"/>
    <lineage>
        <taxon>Eukaryota</taxon>
        <taxon>Sar</taxon>
        <taxon>Stramenopiles</taxon>
        <taxon>Ochrophyta</taxon>
        <taxon>Bacillariophyta</taxon>
        <taxon>Bacillariophyceae</taxon>
        <taxon>Bacillariophycidae</taxon>
        <taxon>Bacillariales</taxon>
        <taxon>Bacillariaceae</taxon>
        <taxon>Fragilariopsis</taxon>
    </lineage>
</organism>
<dbReference type="OrthoDB" id="54341at2759"/>
<gene>
    <name evidence="3" type="ORF">FRACYDRAFT_262316</name>
</gene>
<protein>
    <submittedName>
        <fullName evidence="3">Uncharacterized protein</fullName>
    </submittedName>
</protein>
<evidence type="ECO:0000256" key="2">
    <source>
        <dbReference type="SAM" id="MobiDB-lite"/>
    </source>
</evidence>
<feature type="coiled-coil region" evidence="1">
    <location>
        <begin position="457"/>
        <end position="492"/>
    </location>
</feature>
<evidence type="ECO:0000313" key="4">
    <source>
        <dbReference type="Proteomes" id="UP000095751"/>
    </source>
</evidence>
<dbReference type="AlphaFoldDB" id="A0A1E7F624"/>
<evidence type="ECO:0000256" key="1">
    <source>
        <dbReference type="SAM" id="Coils"/>
    </source>
</evidence>
<evidence type="ECO:0000313" key="3">
    <source>
        <dbReference type="EMBL" id="OEU13600.1"/>
    </source>
</evidence>